<keyword evidence="1" id="KW-0732">Signal</keyword>
<dbReference type="AlphaFoldDB" id="A0A4R6TMZ9"/>
<keyword evidence="3" id="KW-1185">Reference proteome</keyword>
<evidence type="ECO:0008006" key="4">
    <source>
        <dbReference type="Google" id="ProtNLM"/>
    </source>
</evidence>
<reference evidence="2 3" key="1">
    <citation type="submission" date="2019-03" db="EMBL/GenBank/DDBJ databases">
        <title>Genomic Encyclopedia of Archaeal and Bacterial Type Strains, Phase II (KMG-II): from individual species to whole genera.</title>
        <authorList>
            <person name="Goeker M."/>
        </authorList>
    </citation>
    <scope>NUCLEOTIDE SEQUENCE [LARGE SCALE GENOMIC DNA]</scope>
    <source>
        <strain evidence="2 3">DSM 18435</strain>
    </source>
</reference>
<feature type="chain" id="PRO_5020872077" description="Lipocalin-like protein" evidence="1">
    <location>
        <begin position="21"/>
        <end position="154"/>
    </location>
</feature>
<comment type="caution">
    <text evidence="2">The sequence shown here is derived from an EMBL/GenBank/DDBJ whole genome shotgun (WGS) entry which is preliminary data.</text>
</comment>
<organism evidence="2 3">
    <name type="scientific">Zeaxanthinibacter enoshimensis</name>
    <dbReference type="NCBI Taxonomy" id="392009"/>
    <lineage>
        <taxon>Bacteria</taxon>
        <taxon>Pseudomonadati</taxon>
        <taxon>Bacteroidota</taxon>
        <taxon>Flavobacteriia</taxon>
        <taxon>Flavobacteriales</taxon>
        <taxon>Flavobacteriaceae</taxon>
        <taxon>Zeaxanthinibacter</taxon>
    </lineage>
</organism>
<name>A0A4R6TMZ9_9FLAO</name>
<evidence type="ECO:0000313" key="3">
    <source>
        <dbReference type="Proteomes" id="UP000295468"/>
    </source>
</evidence>
<dbReference type="Proteomes" id="UP000295468">
    <property type="component" value="Unassembled WGS sequence"/>
</dbReference>
<protein>
    <recommendedName>
        <fullName evidence="4">Lipocalin-like protein</fullName>
    </recommendedName>
</protein>
<gene>
    <name evidence="2" type="ORF">CLV82_1966</name>
</gene>
<proteinExistence type="predicted"/>
<accession>A0A4R6TMZ9</accession>
<dbReference type="PROSITE" id="PS51257">
    <property type="entry name" value="PROKAR_LIPOPROTEIN"/>
    <property type="match status" value="1"/>
</dbReference>
<evidence type="ECO:0000256" key="1">
    <source>
        <dbReference type="SAM" id="SignalP"/>
    </source>
</evidence>
<dbReference type="RefSeq" id="WP_133644096.1">
    <property type="nucleotide sequence ID" value="NZ_SNYI01000002.1"/>
</dbReference>
<dbReference type="EMBL" id="SNYI01000002">
    <property type="protein sequence ID" value="TDQ31258.1"/>
    <property type="molecule type" value="Genomic_DNA"/>
</dbReference>
<sequence length="154" mass="17528">MKISTLLLLFASLLLTVSCSKETPEADELSGLYGTYRLTELRSNDPSEFNYGGVAFYNLVEALPCLEVITVIREDRTYETIAVELVTSTDTVSKGYRYTCGNEAFIKRGTWNIYDGQLVMGNATFEIVGNQLIDERDPELEWFDRLIHTKVEEY</sequence>
<feature type="signal peptide" evidence="1">
    <location>
        <begin position="1"/>
        <end position="20"/>
    </location>
</feature>
<evidence type="ECO:0000313" key="2">
    <source>
        <dbReference type="EMBL" id="TDQ31258.1"/>
    </source>
</evidence>